<protein>
    <submittedName>
        <fullName evidence="2">Transposase</fullName>
    </submittedName>
</protein>
<dbReference type="Pfam" id="PF19776">
    <property type="entry name" value="DUF6262"/>
    <property type="match status" value="1"/>
</dbReference>
<comment type="caution">
    <text evidence="2">The sequence shown here is derived from an EMBL/GenBank/DDBJ whole genome shotgun (WGS) entry which is preliminary data.</text>
</comment>
<keyword evidence="3" id="KW-1185">Reference proteome</keyword>
<name>A0ABQ0S318_9PSEU</name>
<dbReference type="EMBL" id="BJNH01000047">
    <property type="protein sequence ID" value="GEC27009.1"/>
    <property type="molecule type" value="Genomic_DNA"/>
</dbReference>
<dbReference type="InterPro" id="IPR046229">
    <property type="entry name" value="TnpC-like"/>
</dbReference>
<dbReference type="Proteomes" id="UP000320693">
    <property type="component" value="Unassembled WGS sequence"/>
</dbReference>
<sequence length="132" mass="14750">MPPANNTRYLVEASRRRAAEARDRAEQAIAAVARAGTRPTMVEIARTAGVSRSWLYTQTDLVTAIGHLQQRCPSPVRTGPQPATIDSLQTRVEALTHRNTQLRAEVRDLTHRLEAAHGEIRRLRIANPEDPR</sequence>
<keyword evidence="1" id="KW-0175">Coiled coil</keyword>
<evidence type="ECO:0000313" key="2">
    <source>
        <dbReference type="EMBL" id="GEC27009.1"/>
    </source>
</evidence>
<dbReference type="RefSeq" id="WP_085915770.1">
    <property type="nucleotide sequence ID" value="NZ_BJNH01000047.1"/>
</dbReference>
<feature type="coiled-coil region" evidence="1">
    <location>
        <begin position="85"/>
        <end position="119"/>
    </location>
</feature>
<proteinExistence type="predicted"/>
<reference evidence="2 3" key="1">
    <citation type="submission" date="2019-06" db="EMBL/GenBank/DDBJ databases">
        <title>Whole genome shotgun sequence of Pseudonocardia saturnea NBRC 14499.</title>
        <authorList>
            <person name="Hosoyama A."/>
            <person name="Uohara A."/>
            <person name="Ohji S."/>
            <person name="Ichikawa N."/>
        </authorList>
    </citation>
    <scope>NUCLEOTIDE SEQUENCE [LARGE SCALE GENOMIC DNA]</scope>
    <source>
        <strain evidence="2 3">NBRC 14499</strain>
    </source>
</reference>
<accession>A0ABQ0S318</accession>
<evidence type="ECO:0000313" key="3">
    <source>
        <dbReference type="Proteomes" id="UP000320693"/>
    </source>
</evidence>
<organism evidence="2 3">
    <name type="scientific">Pseudonocardia saturnea</name>
    <dbReference type="NCBI Taxonomy" id="33909"/>
    <lineage>
        <taxon>Bacteria</taxon>
        <taxon>Bacillati</taxon>
        <taxon>Actinomycetota</taxon>
        <taxon>Actinomycetes</taxon>
        <taxon>Pseudonocardiales</taxon>
        <taxon>Pseudonocardiaceae</taxon>
        <taxon>Pseudonocardia</taxon>
    </lineage>
</organism>
<gene>
    <name evidence="2" type="ORF">PSA01_40380</name>
</gene>
<evidence type="ECO:0000256" key="1">
    <source>
        <dbReference type="SAM" id="Coils"/>
    </source>
</evidence>